<organism evidence="5 6">
    <name type="scientific">Haloferula sargassicola</name>
    <dbReference type="NCBI Taxonomy" id="490096"/>
    <lineage>
        <taxon>Bacteria</taxon>
        <taxon>Pseudomonadati</taxon>
        <taxon>Verrucomicrobiota</taxon>
        <taxon>Verrucomicrobiia</taxon>
        <taxon>Verrucomicrobiales</taxon>
        <taxon>Verrucomicrobiaceae</taxon>
        <taxon>Haloferula</taxon>
    </lineage>
</organism>
<name>A0ABP9UPJ3_9BACT</name>
<dbReference type="Gene3D" id="1.10.287.470">
    <property type="entry name" value="Helix hairpin bin"/>
    <property type="match status" value="1"/>
</dbReference>
<comment type="similarity">
    <text evidence="1">Belongs to the membrane fusion protein (MFP) (TC 8.A.1) family.</text>
</comment>
<protein>
    <submittedName>
        <fullName evidence="5">Multidrug resistance protein MdtA</fullName>
    </submittedName>
</protein>
<gene>
    <name evidence="5" type="primary">mdtA_3</name>
    <name evidence="5" type="ORF">Hsar01_02713</name>
</gene>
<keyword evidence="6" id="KW-1185">Reference proteome</keyword>
<evidence type="ECO:0000256" key="2">
    <source>
        <dbReference type="SAM" id="Coils"/>
    </source>
</evidence>
<dbReference type="Proteomes" id="UP001476282">
    <property type="component" value="Unassembled WGS sequence"/>
</dbReference>
<dbReference type="InterPro" id="IPR058647">
    <property type="entry name" value="BSH_CzcB-like"/>
</dbReference>
<accession>A0ABP9UPJ3</accession>
<feature type="compositionally biased region" description="Low complexity" evidence="3">
    <location>
        <begin position="389"/>
        <end position="400"/>
    </location>
</feature>
<dbReference type="Pfam" id="PF25973">
    <property type="entry name" value="BSH_CzcB"/>
    <property type="match status" value="1"/>
</dbReference>
<evidence type="ECO:0000256" key="3">
    <source>
        <dbReference type="SAM" id="MobiDB-lite"/>
    </source>
</evidence>
<reference evidence="5 6" key="1">
    <citation type="submission" date="2024-02" db="EMBL/GenBank/DDBJ databases">
        <title>Haloferula sargassicola NBRC 104335.</title>
        <authorList>
            <person name="Ichikawa N."/>
            <person name="Katano-Makiyama Y."/>
            <person name="Hidaka K."/>
        </authorList>
    </citation>
    <scope>NUCLEOTIDE SEQUENCE [LARGE SCALE GENOMIC DNA]</scope>
    <source>
        <strain evidence="5 6">NBRC 104335</strain>
    </source>
</reference>
<dbReference type="Gene3D" id="2.40.50.100">
    <property type="match status" value="1"/>
</dbReference>
<evidence type="ECO:0000313" key="5">
    <source>
        <dbReference type="EMBL" id="GAA5483480.1"/>
    </source>
</evidence>
<dbReference type="PANTHER" id="PTHR30469:SF12">
    <property type="entry name" value="MULTIDRUG RESISTANCE PROTEIN MDTA"/>
    <property type="match status" value="1"/>
</dbReference>
<dbReference type="Gene3D" id="2.40.30.170">
    <property type="match status" value="1"/>
</dbReference>
<dbReference type="SUPFAM" id="SSF111369">
    <property type="entry name" value="HlyD-like secretion proteins"/>
    <property type="match status" value="1"/>
</dbReference>
<sequence length="400" mass="43755">MLIRIAIPLLILFVGGLLAWRISIPEPPPEMEHVEPQRLKTEVIELHATDYQVELDSQGVVRAHHETPLTPTISGTIITIHPNFEDGAFFKQGEVLAELDPADYTASVEGARSRLAQAEAALAQEEARAKQARLNWDDLGYQEEPSDLVLRKPQLKQARANVDAAKAELDQAERNLERTKIRAPFDGRVRRRLVGLGQAVGASTDLGTLFATDFAEVRLPLTPEQLDFIDLPAHEDDPSVPVTLVDALGTGRGEPASWPGRIVRTEGSLDPASRELFVIARVDDPFGLSSDHPPLRLAQPVRALIKGHVLKQVYVVPRNSLRGVNIIYLVDQEDPSIIRHEIDPVWSTADELVVPEGLEEGQWLAVTRLPYAPDGAPVEILDSPPAEPGSLTSGEGTTGS</sequence>
<comment type="caution">
    <text evidence="5">The sequence shown here is derived from an EMBL/GenBank/DDBJ whole genome shotgun (WGS) entry which is preliminary data.</text>
</comment>
<dbReference type="InterPro" id="IPR006143">
    <property type="entry name" value="RND_pump_MFP"/>
</dbReference>
<feature type="region of interest" description="Disordered" evidence="3">
    <location>
        <begin position="376"/>
        <end position="400"/>
    </location>
</feature>
<evidence type="ECO:0000256" key="1">
    <source>
        <dbReference type="ARBA" id="ARBA00009477"/>
    </source>
</evidence>
<dbReference type="EMBL" id="BAABRI010000015">
    <property type="protein sequence ID" value="GAA5483480.1"/>
    <property type="molecule type" value="Genomic_DNA"/>
</dbReference>
<evidence type="ECO:0000259" key="4">
    <source>
        <dbReference type="Pfam" id="PF25973"/>
    </source>
</evidence>
<dbReference type="NCBIfam" id="TIGR01730">
    <property type="entry name" value="RND_mfp"/>
    <property type="match status" value="1"/>
</dbReference>
<feature type="domain" description="CzcB-like barrel-sandwich hybrid" evidence="4">
    <location>
        <begin position="69"/>
        <end position="206"/>
    </location>
</feature>
<feature type="coiled-coil region" evidence="2">
    <location>
        <begin position="108"/>
        <end position="182"/>
    </location>
</feature>
<dbReference type="PANTHER" id="PTHR30469">
    <property type="entry name" value="MULTIDRUG RESISTANCE PROTEIN MDTA"/>
    <property type="match status" value="1"/>
</dbReference>
<proteinExistence type="inferred from homology"/>
<keyword evidence="2" id="KW-0175">Coiled coil</keyword>
<dbReference type="RefSeq" id="WP_353567592.1">
    <property type="nucleotide sequence ID" value="NZ_BAABRI010000015.1"/>
</dbReference>
<evidence type="ECO:0000313" key="6">
    <source>
        <dbReference type="Proteomes" id="UP001476282"/>
    </source>
</evidence>